<keyword evidence="19" id="KW-1185">Reference proteome</keyword>
<proteinExistence type="inferred from homology"/>
<dbReference type="GO" id="GO:0009279">
    <property type="term" value="C:cell outer membrane"/>
    <property type="evidence" value="ECO:0007669"/>
    <property type="project" value="UniProtKB-SubCell"/>
</dbReference>
<name>A0A941DQ71_9BURK</name>
<evidence type="ECO:0000256" key="6">
    <source>
        <dbReference type="ARBA" id="ARBA00022692"/>
    </source>
</evidence>
<evidence type="ECO:0000256" key="10">
    <source>
        <dbReference type="ARBA" id="ARBA00023136"/>
    </source>
</evidence>
<dbReference type="SUPFAM" id="SSF56935">
    <property type="entry name" value="Porins"/>
    <property type="match status" value="1"/>
</dbReference>
<evidence type="ECO:0000256" key="9">
    <source>
        <dbReference type="ARBA" id="ARBA00023077"/>
    </source>
</evidence>
<evidence type="ECO:0000256" key="1">
    <source>
        <dbReference type="ARBA" id="ARBA00004571"/>
    </source>
</evidence>
<dbReference type="EMBL" id="JAGSPN010000015">
    <property type="protein sequence ID" value="MBR7783799.1"/>
    <property type="molecule type" value="Genomic_DNA"/>
</dbReference>
<evidence type="ECO:0000256" key="3">
    <source>
        <dbReference type="ARBA" id="ARBA00022448"/>
    </source>
</evidence>
<evidence type="ECO:0000256" key="8">
    <source>
        <dbReference type="ARBA" id="ARBA00023065"/>
    </source>
</evidence>
<dbReference type="RefSeq" id="WP_212689074.1">
    <property type="nucleotide sequence ID" value="NZ_JAGSPN010000015.1"/>
</dbReference>
<keyword evidence="11 18" id="KW-0675">Receptor</keyword>
<keyword evidence="5" id="KW-0410">Iron transport</keyword>
<protein>
    <submittedName>
        <fullName evidence="18">TonB-dependent receptor</fullName>
    </submittedName>
</protein>
<dbReference type="PROSITE" id="PS52016">
    <property type="entry name" value="TONB_DEPENDENT_REC_3"/>
    <property type="match status" value="1"/>
</dbReference>
<keyword evidence="15" id="KW-0732">Signal</keyword>
<keyword evidence="10 13" id="KW-0472">Membrane</keyword>
<dbReference type="PANTHER" id="PTHR32552:SF81">
    <property type="entry name" value="TONB-DEPENDENT OUTER MEMBRANE RECEPTOR"/>
    <property type="match status" value="1"/>
</dbReference>
<reference evidence="18" key="1">
    <citation type="submission" date="2021-04" db="EMBL/GenBank/DDBJ databases">
        <title>novel species isolated from subtropical streams in China.</title>
        <authorList>
            <person name="Lu H."/>
        </authorList>
    </citation>
    <scope>NUCLEOTIDE SEQUENCE</scope>
    <source>
        <strain evidence="18">LFS511W</strain>
    </source>
</reference>
<evidence type="ECO:0000313" key="19">
    <source>
        <dbReference type="Proteomes" id="UP000680067"/>
    </source>
</evidence>
<dbReference type="Pfam" id="PF07715">
    <property type="entry name" value="Plug"/>
    <property type="match status" value="1"/>
</dbReference>
<gene>
    <name evidence="18" type="ORF">KDM89_16760</name>
</gene>
<dbReference type="PANTHER" id="PTHR32552">
    <property type="entry name" value="FERRICHROME IRON RECEPTOR-RELATED"/>
    <property type="match status" value="1"/>
</dbReference>
<dbReference type="Gene3D" id="2.170.130.10">
    <property type="entry name" value="TonB-dependent receptor, plug domain"/>
    <property type="match status" value="1"/>
</dbReference>
<evidence type="ECO:0000259" key="17">
    <source>
        <dbReference type="Pfam" id="PF07715"/>
    </source>
</evidence>
<evidence type="ECO:0000256" key="13">
    <source>
        <dbReference type="PROSITE-ProRule" id="PRU01360"/>
    </source>
</evidence>
<dbReference type="InterPro" id="IPR000531">
    <property type="entry name" value="Beta-barrel_TonB"/>
</dbReference>
<keyword evidence="7" id="KW-0408">Iron</keyword>
<dbReference type="InterPro" id="IPR036942">
    <property type="entry name" value="Beta-barrel_TonB_sf"/>
</dbReference>
<keyword evidence="3 13" id="KW-0813">Transport</keyword>
<feature type="signal peptide" evidence="15">
    <location>
        <begin position="1"/>
        <end position="20"/>
    </location>
</feature>
<dbReference type="Pfam" id="PF00593">
    <property type="entry name" value="TonB_dep_Rec_b-barrel"/>
    <property type="match status" value="1"/>
</dbReference>
<sequence>MKSYRRLAWAGLGFALPAYAQAGATEAPESVTPVVQQVIVQQQKNSLQKQSVSASAGIISAAEFEALPVQRPAEILERVPGLIVSQHSGSGKANQYFMRGFNLDHGTDLSASVAGLPINMPSHAHGQGYLDLNLLIPELVSEVQFRKGPYYAGDGDFSLVGANRIQYVSSLEGPLLVAEAGSGRERRLMHANSGEFAGGRWIAALELASADGPWQVPEDARKLNSFLRWRSAVSGADVWQWSVLAYRNRWNATSQVPERAVQSGLIDRYGSLDPSEGGDTQRIGLHVQRELVDGERRELWQAYRMQYRLNLYSNPTWYLNDPERGDQITQSEQRHITGGSWLRSQPVNNAWLPLTLETGFTTRYDQISPLALFSSRERNPFETRSLHRVNWWQGAAFAQVHAELHPQWRLSTGLRAEKVRADVQDLLNPLNSGLKTESAISPNLNITYQPSTGLALYLNAGRGFHSNDARGATLQPSVENGAERRPTPLMSAGKGWELGIRSAQWLNGLESSLVFWHLKTDSELTYVPDDASTEAGRPAKRYGWEMSHQYQINRHWWLELDAAWSHARYTDGSLNDNRVTDAPERTASMALRFEQGRWEWGLRGRYMGSRALTEDNSVRSHASVLWHGRVAYRFNRQITLSLDCLNLLNRRSHDMEYWYSSQLKQETVAVDDRHWHPAAPRSVRAGVRWQW</sequence>
<dbReference type="InterPro" id="IPR012910">
    <property type="entry name" value="Plug_dom"/>
</dbReference>
<feature type="domain" description="TonB-dependent receptor-like beta-barrel" evidence="16">
    <location>
        <begin position="276"/>
        <end position="647"/>
    </location>
</feature>
<evidence type="ECO:0000256" key="5">
    <source>
        <dbReference type="ARBA" id="ARBA00022496"/>
    </source>
</evidence>
<dbReference type="GO" id="GO:0006826">
    <property type="term" value="P:iron ion transport"/>
    <property type="evidence" value="ECO:0007669"/>
    <property type="project" value="UniProtKB-KW"/>
</dbReference>
<organism evidence="18 19">
    <name type="scientific">Undibacterium luofuense</name>
    <dbReference type="NCBI Taxonomy" id="2828733"/>
    <lineage>
        <taxon>Bacteria</taxon>
        <taxon>Pseudomonadati</taxon>
        <taxon>Pseudomonadota</taxon>
        <taxon>Betaproteobacteria</taxon>
        <taxon>Burkholderiales</taxon>
        <taxon>Oxalobacteraceae</taxon>
        <taxon>Undibacterium</taxon>
    </lineage>
</organism>
<accession>A0A941DQ71</accession>
<keyword evidence="8" id="KW-0406">Ion transport</keyword>
<dbReference type="InterPro" id="IPR039426">
    <property type="entry name" value="TonB-dep_rcpt-like"/>
</dbReference>
<keyword evidence="4 13" id="KW-1134">Transmembrane beta strand</keyword>
<dbReference type="Proteomes" id="UP000680067">
    <property type="component" value="Unassembled WGS sequence"/>
</dbReference>
<feature type="chain" id="PRO_5037071145" evidence="15">
    <location>
        <begin position="21"/>
        <end position="691"/>
    </location>
</feature>
<evidence type="ECO:0000256" key="2">
    <source>
        <dbReference type="ARBA" id="ARBA00009810"/>
    </source>
</evidence>
<comment type="caution">
    <text evidence="18">The sequence shown here is derived from an EMBL/GenBank/DDBJ whole genome shotgun (WGS) entry which is preliminary data.</text>
</comment>
<evidence type="ECO:0000256" key="15">
    <source>
        <dbReference type="SAM" id="SignalP"/>
    </source>
</evidence>
<feature type="domain" description="TonB-dependent receptor plug" evidence="17">
    <location>
        <begin position="49"/>
        <end position="161"/>
    </location>
</feature>
<evidence type="ECO:0000256" key="7">
    <source>
        <dbReference type="ARBA" id="ARBA00023004"/>
    </source>
</evidence>
<dbReference type="InterPro" id="IPR037066">
    <property type="entry name" value="Plug_dom_sf"/>
</dbReference>
<evidence type="ECO:0000259" key="16">
    <source>
        <dbReference type="Pfam" id="PF00593"/>
    </source>
</evidence>
<dbReference type="AlphaFoldDB" id="A0A941DQ71"/>
<keyword evidence="12 13" id="KW-0998">Cell outer membrane</keyword>
<evidence type="ECO:0000313" key="18">
    <source>
        <dbReference type="EMBL" id="MBR7783799.1"/>
    </source>
</evidence>
<evidence type="ECO:0000256" key="12">
    <source>
        <dbReference type="ARBA" id="ARBA00023237"/>
    </source>
</evidence>
<evidence type="ECO:0000256" key="14">
    <source>
        <dbReference type="RuleBase" id="RU003357"/>
    </source>
</evidence>
<comment type="similarity">
    <text evidence="2 13 14">Belongs to the TonB-dependent receptor family.</text>
</comment>
<dbReference type="Gene3D" id="2.40.170.20">
    <property type="entry name" value="TonB-dependent receptor, beta-barrel domain"/>
    <property type="match status" value="1"/>
</dbReference>
<evidence type="ECO:0000256" key="11">
    <source>
        <dbReference type="ARBA" id="ARBA00023170"/>
    </source>
</evidence>
<comment type="subcellular location">
    <subcellularLocation>
        <location evidence="1 13">Cell outer membrane</location>
        <topology evidence="1 13">Multi-pass membrane protein</topology>
    </subcellularLocation>
</comment>
<keyword evidence="9 14" id="KW-0798">TonB box</keyword>
<keyword evidence="6 13" id="KW-0812">Transmembrane</keyword>
<evidence type="ECO:0000256" key="4">
    <source>
        <dbReference type="ARBA" id="ARBA00022452"/>
    </source>
</evidence>